<dbReference type="RefSeq" id="WP_133713198.1">
    <property type="nucleotide sequence ID" value="NZ_SOAG01000023.1"/>
</dbReference>
<reference evidence="1 2" key="1">
    <citation type="submission" date="2019-03" db="EMBL/GenBank/DDBJ databases">
        <title>Genomic Encyclopedia of Archaeal and Bacterial Type Strains, Phase II (KMG-II): from individual species to whole genera.</title>
        <authorList>
            <person name="Goeker M."/>
        </authorList>
    </citation>
    <scope>NUCLEOTIDE SEQUENCE [LARGE SCALE GENOMIC DNA]</scope>
    <source>
        <strain evidence="1 2">DSM 28213</strain>
    </source>
</reference>
<sequence>MLPFIDKSTLTELFKLQILCLERLSNLFCVDKIECFSYRTIMYEGLFGKYLGKPVTSLQIKFEYLDFLFEFYLAYNQLEYYILKEGKIIKECNLEDFYEDDILVQKFIKYLADDLKDLKLEN</sequence>
<name>A0A4R7EYU5_9FLAO</name>
<dbReference type="AlphaFoldDB" id="A0A4R7EYU5"/>
<keyword evidence="2" id="KW-1185">Reference proteome</keyword>
<evidence type="ECO:0000313" key="2">
    <source>
        <dbReference type="Proteomes" id="UP000295215"/>
    </source>
</evidence>
<proteinExistence type="predicted"/>
<accession>A0A4R7EYU5</accession>
<dbReference type="EMBL" id="SOAG01000023">
    <property type="protein sequence ID" value="TDS55235.1"/>
    <property type="molecule type" value="Genomic_DNA"/>
</dbReference>
<evidence type="ECO:0000313" key="1">
    <source>
        <dbReference type="EMBL" id="TDS55235.1"/>
    </source>
</evidence>
<gene>
    <name evidence="1" type="ORF">C8P70_1236</name>
</gene>
<comment type="caution">
    <text evidence="1">The sequence shown here is derived from an EMBL/GenBank/DDBJ whole genome shotgun (WGS) entry which is preliminary data.</text>
</comment>
<protein>
    <submittedName>
        <fullName evidence="1">Uncharacterized protein</fullName>
    </submittedName>
</protein>
<organism evidence="1 2">
    <name type="scientific">Myroides indicus</name>
    <dbReference type="NCBI Taxonomy" id="1323422"/>
    <lineage>
        <taxon>Bacteria</taxon>
        <taxon>Pseudomonadati</taxon>
        <taxon>Bacteroidota</taxon>
        <taxon>Flavobacteriia</taxon>
        <taxon>Flavobacteriales</taxon>
        <taxon>Flavobacteriaceae</taxon>
        <taxon>Myroides</taxon>
    </lineage>
</organism>
<dbReference type="Proteomes" id="UP000295215">
    <property type="component" value="Unassembled WGS sequence"/>
</dbReference>